<dbReference type="AlphaFoldDB" id="A0A975EYH0"/>
<dbReference type="Proteomes" id="UP000671995">
    <property type="component" value="Chromosome"/>
</dbReference>
<comment type="caution">
    <text evidence="19">Lacks conserved residue(s) required for the propagation of feature annotation.</text>
</comment>
<evidence type="ECO:0000313" key="21">
    <source>
        <dbReference type="EMBL" id="QTQ11261.1"/>
    </source>
</evidence>
<evidence type="ECO:0000256" key="2">
    <source>
        <dbReference type="ARBA" id="ARBA00003921"/>
    </source>
</evidence>
<comment type="similarity">
    <text evidence="19">Belongs to the MurB family.</text>
</comment>
<evidence type="ECO:0000256" key="5">
    <source>
        <dbReference type="ARBA" id="ARBA00012518"/>
    </source>
</evidence>
<dbReference type="InterPro" id="IPR016169">
    <property type="entry name" value="FAD-bd_PCMH_sub2"/>
</dbReference>
<dbReference type="Pfam" id="PF02873">
    <property type="entry name" value="MurB_C"/>
    <property type="match status" value="1"/>
</dbReference>
<evidence type="ECO:0000256" key="1">
    <source>
        <dbReference type="ARBA" id="ARBA00001974"/>
    </source>
</evidence>
<dbReference type="GO" id="GO:0008762">
    <property type="term" value="F:UDP-N-acetylmuramate dehydrogenase activity"/>
    <property type="evidence" value="ECO:0007669"/>
    <property type="project" value="UniProtKB-UniRule"/>
</dbReference>
<keyword evidence="10 19" id="KW-0274">FAD</keyword>
<dbReference type="EMBL" id="CP054257">
    <property type="protein sequence ID" value="QTQ11261.1"/>
    <property type="molecule type" value="Genomic_DNA"/>
</dbReference>
<dbReference type="SUPFAM" id="SSF56176">
    <property type="entry name" value="FAD-binding/transporter-associated domain-like"/>
    <property type="match status" value="1"/>
</dbReference>
<feature type="active site" evidence="19">
    <location>
        <position position="329"/>
    </location>
</feature>
<dbReference type="GO" id="GO:0051301">
    <property type="term" value="P:cell division"/>
    <property type="evidence" value="ECO:0007669"/>
    <property type="project" value="UniProtKB-KW"/>
</dbReference>
<comment type="pathway">
    <text evidence="4 19">Cell wall biogenesis; peptidoglycan biosynthesis.</text>
</comment>
<reference evidence="21" key="2">
    <citation type="journal article" date="2021" name="Microbiol. Resour. Announc.">
        <title>Complete Genome Sequences of Three Human Oral Treponema parvum Isolates.</title>
        <authorList>
            <person name="Zeng H."/>
            <person name="Watt R.M."/>
        </authorList>
    </citation>
    <scope>NUCLEOTIDE SEQUENCE</scope>
    <source>
        <strain evidence="21">ATCC 700773</strain>
    </source>
</reference>
<dbReference type="NCBIfam" id="TIGR00179">
    <property type="entry name" value="murB"/>
    <property type="match status" value="1"/>
</dbReference>
<evidence type="ECO:0000256" key="11">
    <source>
        <dbReference type="ARBA" id="ARBA00022857"/>
    </source>
</evidence>
<evidence type="ECO:0000256" key="3">
    <source>
        <dbReference type="ARBA" id="ARBA00004496"/>
    </source>
</evidence>
<proteinExistence type="inferred from homology"/>
<evidence type="ECO:0000256" key="12">
    <source>
        <dbReference type="ARBA" id="ARBA00022960"/>
    </source>
</evidence>
<evidence type="ECO:0000256" key="16">
    <source>
        <dbReference type="ARBA" id="ARBA00023316"/>
    </source>
</evidence>
<dbReference type="GO" id="GO:0009252">
    <property type="term" value="P:peptidoglycan biosynthetic process"/>
    <property type="evidence" value="ECO:0007669"/>
    <property type="project" value="UniProtKB-UniRule"/>
</dbReference>
<evidence type="ECO:0000256" key="18">
    <source>
        <dbReference type="ARBA" id="ARBA00048914"/>
    </source>
</evidence>
<dbReference type="GO" id="GO:0071555">
    <property type="term" value="P:cell wall organization"/>
    <property type="evidence" value="ECO:0007669"/>
    <property type="project" value="UniProtKB-KW"/>
</dbReference>
<dbReference type="GO" id="GO:0071949">
    <property type="term" value="F:FAD binding"/>
    <property type="evidence" value="ECO:0007669"/>
    <property type="project" value="InterPro"/>
</dbReference>
<evidence type="ECO:0000256" key="17">
    <source>
        <dbReference type="ARBA" id="ARBA00031026"/>
    </source>
</evidence>
<keyword evidence="13 19" id="KW-0573">Peptidoglycan synthesis</keyword>
<comment type="function">
    <text evidence="2 19">Cell wall formation.</text>
</comment>
<dbReference type="GO" id="GO:0008360">
    <property type="term" value="P:regulation of cell shape"/>
    <property type="evidence" value="ECO:0007669"/>
    <property type="project" value="UniProtKB-KW"/>
</dbReference>
<evidence type="ECO:0000256" key="4">
    <source>
        <dbReference type="ARBA" id="ARBA00004752"/>
    </source>
</evidence>
<keyword evidence="12 19" id="KW-0133">Cell shape</keyword>
<dbReference type="HAMAP" id="MF_00037">
    <property type="entry name" value="MurB"/>
    <property type="match status" value="1"/>
</dbReference>
<dbReference type="RefSeq" id="WP_210118056.1">
    <property type="nucleotide sequence ID" value="NZ_CP054257.1"/>
</dbReference>
<name>A0A975EYH0_9SPIR</name>
<accession>A0A975EYH0</accession>
<keyword evidence="8 19" id="KW-0132">Cell division</keyword>
<organism evidence="21 22">
    <name type="scientific">Treponema parvum</name>
    <dbReference type="NCBI Taxonomy" id="138851"/>
    <lineage>
        <taxon>Bacteria</taxon>
        <taxon>Pseudomonadati</taxon>
        <taxon>Spirochaetota</taxon>
        <taxon>Spirochaetia</taxon>
        <taxon>Spirochaetales</taxon>
        <taxon>Treponemataceae</taxon>
        <taxon>Treponema</taxon>
    </lineage>
</organism>
<evidence type="ECO:0000259" key="20">
    <source>
        <dbReference type="PROSITE" id="PS51387"/>
    </source>
</evidence>
<evidence type="ECO:0000256" key="19">
    <source>
        <dbReference type="HAMAP-Rule" id="MF_00037"/>
    </source>
</evidence>
<keyword evidence="7 19" id="KW-0963">Cytoplasm</keyword>
<evidence type="ECO:0000313" key="22">
    <source>
        <dbReference type="Proteomes" id="UP000671995"/>
    </source>
</evidence>
<evidence type="ECO:0000256" key="9">
    <source>
        <dbReference type="ARBA" id="ARBA00022630"/>
    </source>
</evidence>
<dbReference type="InterPro" id="IPR036318">
    <property type="entry name" value="FAD-bd_PCMH-like_sf"/>
</dbReference>
<evidence type="ECO:0000256" key="7">
    <source>
        <dbReference type="ARBA" id="ARBA00022490"/>
    </source>
</evidence>
<dbReference type="InterPro" id="IPR016167">
    <property type="entry name" value="FAD-bd_PCMH_sub1"/>
</dbReference>
<evidence type="ECO:0000256" key="6">
    <source>
        <dbReference type="ARBA" id="ARBA00015188"/>
    </source>
</evidence>
<dbReference type="PROSITE" id="PS51387">
    <property type="entry name" value="FAD_PCMH"/>
    <property type="match status" value="1"/>
</dbReference>
<evidence type="ECO:0000256" key="14">
    <source>
        <dbReference type="ARBA" id="ARBA00023002"/>
    </source>
</evidence>
<dbReference type="Gene3D" id="3.30.465.10">
    <property type="match status" value="1"/>
</dbReference>
<dbReference type="InterPro" id="IPR003170">
    <property type="entry name" value="MurB"/>
</dbReference>
<dbReference type="EC" id="1.3.1.98" evidence="5 19"/>
<keyword evidence="14 19" id="KW-0560">Oxidoreductase</keyword>
<dbReference type="Gene3D" id="3.90.78.10">
    <property type="entry name" value="UDP-N-acetylenolpyruvoylglucosamine reductase, C-terminal domain"/>
    <property type="match status" value="1"/>
</dbReference>
<dbReference type="InterPro" id="IPR036635">
    <property type="entry name" value="MurB_C_sf"/>
</dbReference>
<reference evidence="21" key="1">
    <citation type="submission" date="2020-05" db="EMBL/GenBank/DDBJ databases">
        <authorList>
            <person name="Zeng H."/>
            <person name="Chan Y.K."/>
            <person name="Watt R.M."/>
        </authorList>
    </citation>
    <scope>NUCLEOTIDE SEQUENCE</scope>
    <source>
        <strain evidence="21">ATCC 700773</strain>
    </source>
</reference>
<evidence type="ECO:0000256" key="13">
    <source>
        <dbReference type="ARBA" id="ARBA00022984"/>
    </source>
</evidence>
<comment type="catalytic activity">
    <reaction evidence="18 19">
        <text>UDP-N-acetyl-alpha-D-muramate + NADP(+) = UDP-N-acetyl-3-O-(1-carboxyvinyl)-alpha-D-glucosamine + NADPH + H(+)</text>
        <dbReference type="Rhea" id="RHEA:12248"/>
        <dbReference type="ChEBI" id="CHEBI:15378"/>
        <dbReference type="ChEBI" id="CHEBI:57783"/>
        <dbReference type="ChEBI" id="CHEBI:58349"/>
        <dbReference type="ChEBI" id="CHEBI:68483"/>
        <dbReference type="ChEBI" id="CHEBI:70757"/>
        <dbReference type="EC" id="1.3.1.98"/>
    </reaction>
</comment>
<protein>
    <recommendedName>
        <fullName evidence="6 19">UDP-N-acetylenolpyruvoylglucosamine reductase</fullName>
        <ecNumber evidence="5 19">1.3.1.98</ecNumber>
    </recommendedName>
    <alternativeName>
        <fullName evidence="17 19">UDP-N-acetylmuramate dehydrogenase</fullName>
    </alternativeName>
</protein>
<dbReference type="InterPro" id="IPR016166">
    <property type="entry name" value="FAD-bd_PCMH"/>
</dbReference>
<keyword evidence="16 19" id="KW-0961">Cell wall biogenesis/degradation</keyword>
<gene>
    <name evidence="19 21" type="primary">murB</name>
    <name evidence="21" type="ORF">HRI96_03045</name>
</gene>
<sequence>MYNLREIAEKCNTDKIFKGRILFDEKIAPRTSFKIGGAAPILFEPSDTDSLLYIISLLKKNSAPYFVLGGGTNLVVSDQGFDTAVIATCALNGVKMEESCFQNSRSPQNLQDAQRSKDDFVSVKALAGTPVKCIVDFCTENAISGFEPFAGLPGSIGGAVYMNAACFGISISDVFISAEYIEDFACADPAAGEYGFDKSDWGYKKSPFTDTSRIITSVSLRLTKKMQDESKAIKERCAAFVRERVKKGHFKYPSAGSVFKNDRAVGIPSGKIIEEAGLKGFSIGGAQIAPWHGNIIINKNKATQADVKALVDYIKAKIFEEKGIKLETEVIFCGK</sequence>
<feature type="active site" description="Proton donor" evidence="19">
    <location>
        <position position="257"/>
    </location>
</feature>
<dbReference type="Pfam" id="PF01565">
    <property type="entry name" value="FAD_binding_4"/>
    <property type="match status" value="1"/>
</dbReference>
<keyword evidence="15 19" id="KW-0131">Cell cycle</keyword>
<feature type="domain" description="FAD-binding PCMH-type" evidence="20">
    <location>
        <begin position="35"/>
        <end position="225"/>
    </location>
</feature>
<evidence type="ECO:0000256" key="10">
    <source>
        <dbReference type="ARBA" id="ARBA00022827"/>
    </source>
</evidence>
<dbReference type="PANTHER" id="PTHR21071">
    <property type="entry name" value="UDP-N-ACETYLENOLPYRUVOYLGLUCOSAMINE REDUCTASE"/>
    <property type="match status" value="1"/>
</dbReference>
<dbReference type="InterPro" id="IPR011601">
    <property type="entry name" value="MurB_C"/>
</dbReference>
<dbReference type="SUPFAM" id="SSF56194">
    <property type="entry name" value="Uridine diphospho-N-Acetylenolpyruvylglucosamine reductase, MurB, C-terminal domain"/>
    <property type="match status" value="1"/>
</dbReference>
<evidence type="ECO:0000256" key="15">
    <source>
        <dbReference type="ARBA" id="ARBA00023306"/>
    </source>
</evidence>
<evidence type="ECO:0000256" key="8">
    <source>
        <dbReference type="ARBA" id="ARBA00022618"/>
    </source>
</evidence>
<comment type="cofactor">
    <cofactor evidence="1 19">
        <name>FAD</name>
        <dbReference type="ChEBI" id="CHEBI:57692"/>
    </cofactor>
</comment>
<comment type="subcellular location">
    <subcellularLocation>
        <location evidence="3 19">Cytoplasm</location>
    </subcellularLocation>
</comment>
<dbReference type="Gene3D" id="3.30.43.10">
    <property type="entry name" value="Uridine Diphospho-n-acetylenolpyruvylglucosamine Reductase, domain 2"/>
    <property type="match status" value="1"/>
</dbReference>
<keyword evidence="9 19" id="KW-0285">Flavoprotein</keyword>
<dbReference type="InterPro" id="IPR006094">
    <property type="entry name" value="Oxid_FAD_bind_N"/>
</dbReference>
<dbReference type="PANTHER" id="PTHR21071:SF4">
    <property type="entry name" value="UDP-N-ACETYLENOLPYRUVOYLGLUCOSAMINE REDUCTASE"/>
    <property type="match status" value="1"/>
</dbReference>
<keyword evidence="11 19" id="KW-0521">NADP</keyword>
<dbReference type="GO" id="GO:0005829">
    <property type="term" value="C:cytosol"/>
    <property type="evidence" value="ECO:0007669"/>
    <property type="project" value="TreeGrafter"/>
</dbReference>